<dbReference type="Proteomes" id="UP000003477">
    <property type="component" value="Unassembled WGS sequence"/>
</dbReference>
<dbReference type="NCBIfam" id="TIGR02595">
    <property type="entry name" value="PEP_CTERM"/>
    <property type="match status" value="1"/>
</dbReference>
<dbReference type="InterPro" id="IPR013424">
    <property type="entry name" value="Ice-binding_C"/>
</dbReference>
<gene>
    <name evidence="1" type="ORF">CWATWH0003_2184</name>
</gene>
<dbReference type="AlphaFoldDB" id="G5J3W1"/>
<name>G5J3W1_CROWT</name>
<accession>G5J3W1</accession>
<evidence type="ECO:0008006" key="3">
    <source>
        <dbReference type="Google" id="ProtNLM"/>
    </source>
</evidence>
<evidence type="ECO:0000313" key="1">
    <source>
        <dbReference type="EMBL" id="EHJ13110.1"/>
    </source>
</evidence>
<protein>
    <recommendedName>
        <fullName evidence="3">PEP-CTERM protein-sorting domain-containing protein</fullName>
    </recommendedName>
</protein>
<sequence>MLDFRQSINLSVFGALKGVWPFTGFLIGASLLSPSNALAHVIGTEIDFFDTPQQVGDPAGMGIPNASEVQGAGMILGDYRDIQAINDGSMDPLSTTVSVNGGILSFSNNSVSAGSAFITWDGNDSPLTVDHTGLGGFDLTQGGEAIDFEVEILSSDLSGMELTLSVFDMNNNTSTLSRLFDSAIMTQRVEDFSFSDFTGTADFTNIGAIQLGIFGPAEIDVQIGSIETFGPHAQGPLPVPESSSSLALLSGAMLLVASRKIRRQ</sequence>
<dbReference type="RefSeq" id="WP_007305162.1">
    <property type="nucleotide sequence ID" value="NZ_AESD01000333.1"/>
</dbReference>
<dbReference type="GeneID" id="88765900"/>
<evidence type="ECO:0000313" key="2">
    <source>
        <dbReference type="Proteomes" id="UP000003477"/>
    </source>
</evidence>
<proteinExistence type="predicted"/>
<dbReference type="PATRIC" id="fig|423471.3.peg.2049"/>
<comment type="caution">
    <text evidence="1">The sequence shown here is derived from an EMBL/GenBank/DDBJ whole genome shotgun (WGS) entry which is preliminary data.</text>
</comment>
<reference evidence="1 2" key="1">
    <citation type="journal article" date="2011" name="Front. Microbiol.">
        <title>Two Strains of Crocosphaera watsonii with Highly Conserved Genomes are Distinguished by Strain-Specific Features.</title>
        <authorList>
            <person name="Bench S.R."/>
            <person name="Ilikchyan I.N."/>
            <person name="Tripp H.J."/>
            <person name="Zehr J.P."/>
        </authorList>
    </citation>
    <scope>NUCLEOTIDE SEQUENCE [LARGE SCALE GENOMIC DNA]</scope>
    <source>
        <strain evidence="1 2">WH 0003</strain>
    </source>
</reference>
<organism evidence="1 2">
    <name type="scientific">Crocosphaera watsonii WH 0003</name>
    <dbReference type="NCBI Taxonomy" id="423471"/>
    <lineage>
        <taxon>Bacteria</taxon>
        <taxon>Bacillati</taxon>
        <taxon>Cyanobacteriota</taxon>
        <taxon>Cyanophyceae</taxon>
        <taxon>Oscillatoriophycideae</taxon>
        <taxon>Chroococcales</taxon>
        <taxon>Aphanothecaceae</taxon>
        <taxon>Crocosphaera</taxon>
    </lineage>
</organism>
<dbReference type="EMBL" id="AESD01000333">
    <property type="protein sequence ID" value="EHJ13110.1"/>
    <property type="molecule type" value="Genomic_DNA"/>
</dbReference>